<dbReference type="GO" id="GO:0046464">
    <property type="term" value="P:acylglycerol catabolic process"/>
    <property type="evidence" value="ECO:0007669"/>
    <property type="project" value="TreeGrafter"/>
</dbReference>
<organism evidence="3 4">
    <name type="scientific">Alteromonas halophila</name>
    <dbReference type="NCBI Taxonomy" id="516698"/>
    <lineage>
        <taxon>Bacteria</taxon>
        <taxon>Pseudomonadati</taxon>
        <taxon>Pseudomonadota</taxon>
        <taxon>Gammaproteobacteria</taxon>
        <taxon>Alteromonadales</taxon>
        <taxon>Alteromonadaceae</taxon>
        <taxon>Alteromonas/Salinimonas group</taxon>
        <taxon>Alteromonas</taxon>
    </lineage>
</organism>
<gene>
    <name evidence="3" type="ORF">GCM10007391_03930</name>
</gene>
<dbReference type="PANTHER" id="PTHR43798:SF33">
    <property type="entry name" value="HYDROLASE, PUTATIVE (AFU_ORTHOLOGUE AFUA_2G14860)-RELATED"/>
    <property type="match status" value="1"/>
</dbReference>
<comment type="caution">
    <text evidence="3">The sequence shown here is derived from an EMBL/GenBank/DDBJ whole genome shotgun (WGS) entry which is preliminary data.</text>
</comment>
<feature type="chain" id="PRO_5037135440" evidence="1">
    <location>
        <begin position="25"/>
        <end position="340"/>
    </location>
</feature>
<dbReference type="InterPro" id="IPR000073">
    <property type="entry name" value="AB_hydrolase_1"/>
</dbReference>
<proteinExistence type="predicted"/>
<name>A0A918MTZ8_9ALTE</name>
<feature type="signal peptide" evidence="1">
    <location>
        <begin position="1"/>
        <end position="24"/>
    </location>
</feature>
<protein>
    <submittedName>
        <fullName evidence="3">Hydrolase</fullName>
    </submittedName>
</protein>
<accession>A0A918MTZ8</accession>
<dbReference type="Pfam" id="PF00561">
    <property type="entry name" value="Abhydrolase_1"/>
    <property type="match status" value="1"/>
</dbReference>
<dbReference type="InterPro" id="IPR029058">
    <property type="entry name" value="AB_hydrolase_fold"/>
</dbReference>
<dbReference type="GO" id="GO:0016020">
    <property type="term" value="C:membrane"/>
    <property type="evidence" value="ECO:0007669"/>
    <property type="project" value="TreeGrafter"/>
</dbReference>
<dbReference type="PANTHER" id="PTHR43798">
    <property type="entry name" value="MONOACYLGLYCEROL LIPASE"/>
    <property type="match status" value="1"/>
</dbReference>
<feature type="domain" description="AB hydrolase-1" evidence="2">
    <location>
        <begin position="70"/>
        <end position="173"/>
    </location>
</feature>
<reference evidence="3" key="1">
    <citation type="journal article" date="2014" name="Int. J. Syst. Evol. Microbiol.">
        <title>Complete genome sequence of Corynebacterium casei LMG S-19264T (=DSM 44701T), isolated from a smear-ripened cheese.</title>
        <authorList>
            <consortium name="US DOE Joint Genome Institute (JGI-PGF)"/>
            <person name="Walter F."/>
            <person name="Albersmeier A."/>
            <person name="Kalinowski J."/>
            <person name="Ruckert C."/>
        </authorList>
    </citation>
    <scope>NUCLEOTIDE SEQUENCE</scope>
    <source>
        <strain evidence="3">KCTC 22164</strain>
    </source>
</reference>
<evidence type="ECO:0000259" key="2">
    <source>
        <dbReference type="Pfam" id="PF00561"/>
    </source>
</evidence>
<keyword evidence="4" id="KW-1185">Reference proteome</keyword>
<dbReference type="Proteomes" id="UP000631300">
    <property type="component" value="Unassembled WGS sequence"/>
</dbReference>
<evidence type="ECO:0000256" key="1">
    <source>
        <dbReference type="SAM" id="SignalP"/>
    </source>
</evidence>
<dbReference type="InterPro" id="IPR050266">
    <property type="entry name" value="AB_hydrolase_sf"/>
</dbReference>
<reference evidence="3" key="2">
    <citation type="submission" date="2020-09" db="EMBL/GenBank/DDBJ databases">
        <authorList>
            <person name="Sun Q."/>
            <person name="Kim S."/>
        </authorList>
    </citation>
    <scope>NUCLEOTIDE SEQUENCE</scope>
    <source>
        <strain evidence="3">KCTC 22164</strain>
    </source>
</reference>
<keyword evidence="1" id="KW-0732">Signal</keyword>
<evidence type="ECO:0000313" key="4">
    <source>
        <dbReference type="Proteomes" id="UP000631300"/>
    </source>
</evidence>
<dbReference type="Gene3D" id="3.40.50.1820">
    <property type="entry name" value="alpha/beta hydrolase"/>
    <property type="match status" value="1"/>
</dbReference>
<dbReference type="AlphaFoldDB" id="A0A918MTZ8"/>
<keyword evidence="3" id="KW-0378">Hydrolase</keyword>
<sequence length="340" mass="38606">MILVFYMRYLLTLCVACFISAVHANSTVPAFDKRLSGYAYPFEVDAMQFSSQGQQLTMNYMFLPPEDAKPVITLLHGKNFNGAYFERIASQLHQRGYGVLMPDQIGFGKSSKPVDYQYSFAALASHTKQLLRTLDISKTLLVGHSMGGMLASRFALLYPDTVSKLVLVNPIGLENYLHYVKYKDVQFFYENERKKTPQAIADYQRKNYYAGNWNDTYQALAAPLQGWVKGDDWPLLARVSALTYDMIFTQPVIDEFDALSMPVSLILGTRDTTGPGRNWKKEGVTYTLGEYDKLGERVKQRNAAINVHELDDLGHLPFIEDFSRFMPVFMTALTDKPAEE</sequence>
<dbReference type="GO" id="GO:0047372">
    <property type="term" value="F:monoacylglycerol lipase activity"/>
    <property type="evidence" value="ECO:0007669"/>
    <property type="project" value="TreeGrafter"/>
</dbReference>
<dbReference type="EMBL" id="BMXP01000001">
    <property type="protein sequence ID" value="GGW74969.1"/>
    <property type="molecule type" value="Genomic_DNA"/>
</dbReference>
<evidence type="ECO:0000313" key="3">
    <source>
        <dbReference type="EMBL" id="GGW74969.1"/>
    </source>
</evidence>
<dbReference type="SUPFAM" id="SSF53474">
    <property type="entry name" value="alpha/beta-Hydrolases"/>
    <property type="match status" value="1"/>
</dbReference>
<dbReference type="PRINTS" id="PR00111">
    <property type="entry name" value="ABHYDROLASE"/>
</dbReference>